<evidence type="ECO:0000256" key="4">
    <source>
        <dbReference type="ARBA" id="ARBA00022833"/>
    </source>
</evidence>
<dbReference type="GO" id="GO:0005667">
    <property type="term" value="C:transcription regulator complex"/>
    <property type="evidence" value="ECO:0007669"/>
    <property type="project" value="TreeGrafter"/>
</dbReference>
<dbReference type="SMART" id="SM00430">
    <property type="entry name" value="HOLI"/>
    <property type="match status" value="1"/>
</dbReference>
<keyword evidence="3 10" id="KW-0863">Zinc-finger</keyword>
<dbReference type="Gene3D" id="1.10.565.10">
    <property type="entry name" value="Retinoid X Receptor"/>
    <property type="match status" value="1"/>
</dbReference>
<dbReference type="SMART" id="SM00399">
    <property type="entry name" value="ZnF_C4"/>
    <property type="match status" value="1"/>
</dbReference>
<keyword evidence="2 10" id="KW-0479">Metal-binding</keyword>
<comment type="subcellular location">
    <subcellularLocation>
        <location evidence="1 10">Nucleus</location>
    </subcellularLocation>
</comment>
<evidence type="ECO:0000256" key="3">
    <source>
        <dbReference type="ARBA" id="ARBA00022771"/>
    </source>
</evidence>
<keyword evidence="5 10" id="KW-0805">Transcription regulation</keyword>
<comment type="caution">
    <text evidence="12">The sequence shown here is derived from an EMBL/GenBank/DDBJ whole genome shotgun (WGS) entry which is preliminary data.</text>
</comment>
<comment type="similarity">
    <text evidence="10">Belongs to the nuclear hormone receptor family.</text>
</comment>
<dbReference type="EMBL" id="CAIIXF020000007">
    <property type="protein sequence ID" value="CAH1788405.1"/>
    <property type="molecule type" value="Genomic_DNA"/>
</dbReference>
<evidence type="ECO:0000256" key="10">
    <source>
        <dbReference type="RuleBase" id="RU004334"/>
    </source>
</evidence>
<keyword evidence="8 10" id="KW-0675">Receptor</keyword>
<feature type="compositionally biased region" description="Polar residues" evidence="11">
    <location>
        <begin position="62"/>
        <end position="72"/>
    </location>
</feature>
<dbReference type="GO" id="GO:0000978">
    <property type="term" value="F:RNA polymerase II cis-regulatory region sequence-specific DNA binding"/>
    <property type="evidence" value="ECO:0007669"/>
    <property type="project" value="TreeGrafter"/>
</dbReference>
<dbReference type="Pfam" id="PF00105">
    <property type="entry name" value="zf-C4"/>
    <property type="match status" value="1"/>
</dbReference>
<dbReference type="PROSITE" id="PS51843">
    <property type="entry name" value="NR_LBD"/>
    <property type="match status" value="1"/>
</dbReference>
<evidence type="ECO:0000313" key="13">
    <source>
        <dbReference type="Proteomes" id="UP000749559"/>
    </source>
</evidence>
<dbReference type="Proteomes" id="UP000749559">
    <property type="component" value="Unassembled WGS sequence"/>
</dbReference>
<dbReference type="GO" id="GO:0005634">
    <property type="term" value="C:nucleus"/>
    <property type="evidence" value="ECO:0007669"/>
    <property type="project" value="UniProtKB-SubCell"/>
</dbReference>
<dbReference type="Pfam" id="PF00104">
    <property type="entry name" value="Hormone_recep"/>
    <property type="match status" value="1"/>
</dbReference>
<feature type="region of interest" description="Disordered" evidence="11">
    <location>
        <begin position="318"/>
        <end position="362"/>
    </location>
</feature>
<sequence length="706" mass="79113">MYSMPMHSQVSLGDWHSAYHDQSWSRQQQTNWNRQNSALSPELPLATNTTNRLSSAEALTPHSASTGTILPNNSSDTTAMLVLQAQTTFNSSLPNVENLTSSAYCVNSINNMGGESYQTASFPQQYPSEGSFTSGTPPCESYQQTFENPMQGTQSYSTTNSLPSFQDTYTSQSFMYDSNECLSERPAQGNSPTQSDKEPNVIMHYQGHYQKYPIDNVPNYFKQGLPFGGEGQEQGEFFQKREAPDYSNSSCAGFQAGFIEPKISQFAGQQMFPGDAYQGYQAGMFEQDFKLSQESGFQGGVPYRADLNVQIARQPFSGRRSSMNLNSPLTPDSSMDMAKYSNLHSPGTSPTPTSTRSSPSREMPVKEGQLCAVCGDNAACQHYGVRTCEGCKGFFKRTVQKNAKYVCLADKNCPVDKRRRNRCQFCRFQKCMATGMVKEVVRTAGLKGRRGRLPSKPKSPQESPPSPPVSLITSLVRAHVDTAPDIPNLDYSKFKSGDLETIDNSQGDMIQQFYEILIACLDVIKVWAEKIPGFTELCAEDQELLFQSASLELFILRVAYRVQPNDDRIVFCNGQVLHRHQCLKTFGDWINSIFEFGLNLHRMPLDISSLSCMAALTMVTQRHGLKEPKKMEELQMKLIDCLRDHCTYNSQAQKVSNFFSRILGKIPDLRSLSREGLQRLYFHKLEAVTPVPLFLETLFLNSQLPF</sequence>
<dbReference type="PANTHER" id="PTHR24085:SF4">
    <property type="entry name" value="NUCLEAR HORMONE RECEPTOR HR38-RELATED"/>
    <property type="match status" value="1"/>
</dbReference>
<keyword evidence="13" id="KW-1185">Reference proteome</keyword>
<evidence type="ECO:0000256" key="7">
    <source>
        <dbReference type="ARBA" id="ARBA00023163"/>
    </source>
</evidence>
<dbReference type="InterPro" id="IPR001628">
    <property type="entry name" value="Znf_hrmn_rcpt"/>
</dbReference>
<keyword evidence="4 10" id="KW-0862">Zinc</keyword>
<evidence type="ECO:0000256" key="2">
    <source>
        <dbReference type="ARBA" id="ARBA00022723"/>
    </source>
</evidence>
<dbReference type="PROSITE" id="PS00031">
    <property type="entry name" value="NUCLEAR_REC_DBD_1"/>
    <property type="match status" value="1"/>
</dbReference>
<proteinExistence type="inferred from homology"/>
<feature type="region of interest" description="Disordered" evidence="11">
    <location>
        <begin position="446"/>
        <end position="469"/>
    </location>
</feature>
<dbReference type="CDD" id="cd06969">
    <property type="entry name" value="NR_DBD_NGFI-B"/>
    <property type="match status" value="1"/>
</dbReference>
<accession>A0A8J1UKE8</accession>
<dbReference type="InterPro" id="IPR003070">
    <property type="entry name" value="NR4A1-3"/>
</dbReference>
<gene>
    <name evidence="12" type="ORF">OFUS_LOCUS13942</name>
</gene>
<evidence type="ECO:0000256" key="8">
    <source>
        <dbReference type="ARBA" id="ARBA00023170"/>
    </source>
</evidence>
<evidence type="ECO:0000256" key="11">
    <source>
        <dbReference type="SAM" id="MobiDB-lite"/>
    </source>
</evidence>
<dbReference type="InterPro" id="IPR001723">
    <property type="entry name" value="Nuclear_hrmn_rcpt"/>
</dbReference>
<dbReference type="PANTHER" id="PTHR24085">
    <property type="entry name" value="NUCLEAR HORMONE RECEPTOR"/>
    <property type="match status" value="1"/>
</dbReference>
<name>A0A8J1UKE8_OWEFU</name>
<dbReference type="PROSITE" id="PS51030">
    <property type="entry name" value="NUCLEAR_REC_DBD_2"/>
    <property type="match status" value="1"/>
</dbReference>
<dbReference type="AlphaFoldDB" id="A0A8J1UKE8"/>
<evidence type="ECO:0000313" key="12">
    <source>
        <dbReference type="EMBL" id="CAH1788405.1"/>
    </source>
</evidence>
<evidence type="ECO:0000256" key="6">
    <source>
        <dbReference type="ARBA" id="ARBA00023125"/>
    </source>
</evidence>
<dbReference type="PRINTS" id="PR00047">
    <property type="entry name" value="STROIDFINGER"/>
</dbReference>
<dbReference type="InterPro" id="IPR035500">
    <property type="entry name" value="NHR-like_dom_sf"/>
</dbReference>
<dbReference type="GO" id="GO:0035259">
    <property type="term" value="F:nuclear glucocorticoid receptor binding"/>
    <property type="evidence" value="ECO:0007669"/>
    <property type="project" value="TreeGrafter"/>
</dbReference>
<dbReference type="PRINTS" id="PR00398">
    <property type="entry name" value="STRDHORMONER"/>
</dbReference>
<feature type="compositionally biased region" description="Polar residues" evidence="11">
    <location>
        <begin position="319"/>
        <end position="333"/>
    </location>
</feature>
<keyword evidence="6 10" id="KW-0238">DNA-binding</keyword>
<dbReference type="PRINTS" id="PR01284">
    <property type="entry name" value="NUCLEARECPTR"/>
</dbReference>
<protein>
    <submittedName>
        <fullName evidence="12">Uncharacterized protein</fullName>
    </submittedName>
</protein>
<dbReference type="SUPFAM" id="SSF57716">
    <property type="entry name" value="Glucocorticoid receptor-like (DNA-binding domain)"/>
    <property type="match status" value="1"/>
</dbReference>
<dbReference type="GO" id="GO:0071376">
    <property type="term" value="P:cellular response to corticotropin-releasing hormone stimulus"/>
    <property type="evidence" value="ECO:0007669"/>
    <property type="project" value="TreeGrafter"/>
</dbReference>
<dbReference type="FunFam" id="3.30.50.10:FF:000009">
    <property type="entry name" value="nuclear receptor subfamily 4 group A member 2"/>
    <property type="match status" value="1"/>
</dbReference>
<evidence type="ECO:0000256" key="1">
    <source>
        <dbReference type="ARBA" id="ARBA00004123"/>
    </source>
</evidence>
<dbReference type="GO" id="GO:0008270">
    <property type="term" value="F:zinc ion binding"/>
    <property type="evidence" value="ECO:0007669"/>
    <property type="project" value="UniProtKB-KW"/>
</dbReference>
<evidence type="ECO:0000256" key="9">
    <source>
        <dbReference type="ARBA" id="ARBA00023242"/>
    </source>
</evidence>
<reference evidence="12" key="1">
    <citation type="submission" date="2022-03" db="EMBL/GenBank/DDBJ databases">
        <authorList>
            <person name="Martin C."/>
        </authorList>
    </citation>
    <scope>NUCLEOTIDE SEQUENCE</scope>
</reference>
<dbReference type="Gene3D" id="3.30.50.10">
    <property type="entry name" value="Erythroid Transcription Factor GATA-1, subunit A"/>
    <property type="match status" value="1"/>
</dbReference>
<feature type="compositionally biased region" description="Low complexity" evidence="11">
    <location>
        <begin position="345"/>
        <end position="361"/>
    </location>
</feature>
<dbReference type="SUPFAM" id="SSF48508">
    <property type="entry name" value="Nuclear receptor ligand-binding domain"/>
    <property type="match status" value="1"/>
</dbReference>
<dbReference type="OrthoDB" id="5952118at2759"/>
<evidence type="ECO:0000256" key="5">
    <source>
        <dbReference type="ARBA" id="ARBA00023015"/>
    </source>
</evidence>
<keyword evidence="7 10" id="KW-0804">Transcription</keyword>
<feature type="region of interest" description="Disordered" evidence="11">
    <location>
        <begin position="48"/>
        <end position="72"/>
    </location>
</feature>
<organism evidence="12 13">
    <name type="scientific">Owenia fusiformis</name>
    <name type="common">Polychaete worm</name>
    <dbReference type="NCBI Taxonomy" id="6347"/>
    <lineage>
        <taxon>Eukaryota</taxon>
        <taxon>Metazoa</taxon>
        <taxon>Spiralia</taxon>
        <taxon>Lophotrochozoa</taxon>
        <taxon>Annelida</taxon>
        <taxon>Polychaeta</taxon>
        <taxon>Sedentaria</taxon>
        <taxon>Canalipalpata</taxon>
        <taxon>Sabellida</taxon>
        <taxon>Oweniida</taxon>
        <taxon>Oweniidae</taxon>
        <taxon>Owenia</taxon>
    </lineage>
</organism>
<keyword evidence="9 10" id="KW-0539">Nucleus</keyword>
<dbReference type="GO" id="GO:0004879">
    <property type="term" value="F:nuclear receptor activity"/>
    <property type="evidence" value="ECO:0007669"/>
    <property type="project" value="InterPro"/>
</dbReference>
<dbReference type="InterPro" id="IPR000536">
    <property type="entry name" value="Nucl_hrmn_rcpt_lig-bd"/>
</dbReference>
<dbReference type="InterPro" id="IPR013088">
    <property type="entry name" value="Znf_NHR/GATA"/>
</dbReference>